<organism evidence="2 3">
    <name type="scientific">Salinimicrobium flavum</name>
    <dbReference type="NCBI Taxonomy" id="1737065"/>
    <lineage>
        <taxon>Bacteria</taxon>
        <taxon>Pseudomonadati</taxon>
        <taxon>Bacteroidota</taxon>
        <taxon>Flavobacteriia</taxon>
        <taxon>Flavobacteriales</taxon>
        <taxon>Flavobacteriaceae</taxon>
        <taxon>Salinimicrobium</taxon>
    </lineage>
</organism>
<dbReference type="Gene3D" id="1.10.1200.10">
    <property type="entry name" value="ACP-like"/>
    <property type="match status" value="1"/>
</dbReference>
<dbReference type="SUPFAM" id="SSF47336">
    <property type="entry name" value="ACP-like"/>
    <property type="match status" value="1"/>
</dbReference>
<proteinExistence type="predicted"/>
<evidence type="ECO:0000313" key="2">
    <source>
        <dbReference type="EMBL" id="MFD2518342.1"/>
    </source>
</evidence>
<dbReference type="RefSeq" id="WP_380752277.1">
    <property type="nucleotide sequence ID" value="NZ_JBHULT010000009.1"/>
</dbReference>
<dbReference type="InterPro" id="IPR009081">
    <property type="entry name" value="PP-bd_ACP"/>
</dbReference>
<feature type="domain" description="Carrier" evidence="1">
    <location>
        <begin position="1"/>
        <end position="80"/>
    </location>
</feature>
<dbReference type="EMBL" id="JBHULT010000009">
    <property type="protein sequence ID" value="MFD2518342.1"/>
    <property type="molecule type" value="Genomic_DNA"/>
</dbReference>
<keyword evidence="3" id="KW-1185">Reference proteome</keyword>
<comment type="caution">
    <text evidence="2">The sequence shown here is derived from an EMBL/GenBank/DDBJ whole genome shotgun (WGS) entry which is preliminary data.</text>
</comment>
<evidence type="ECO:0000313" key="3">
    <source>
        <dbReference type="Proteomes" id="UP001597468"/>
    </source>
</evidence>
<dbReference type="InterPro" id="IPR036736">
    <property type="entry name" value="ACP-like_sf"/>
</dbReference>
<evidence type="ECO:0000259" key="1">
    <source>
        <dbReference type="PROSITE" id="PS50075"/>
    </source>
</evidence>
<accession>A0ABW5IZ69</accession>
<name>A0ABW5IZ69_9FLAO</name>
<reference evidence="3" key="1">
    <citation type="journal article" date="2019" name="Int. J. Syst. Evol. Microbiol.">
        <title>The Global Catalogue of Microorganisms (GCM) 10K type strain sequencing project: providing services to taxonomists for standard genome sequencing and annotation.</title>
        <authorList>
            <consortium name="The Broad Institute Genomics Platform"/>
            <consortium name="The Broad Institute Genome Sequencing Center for Infectious Disease"/>
            <person name="Wu L."/>
            <person name="Ma J."/>
        </authorList>
    </citation>
    <scope>NUCLEOTIDE SEQUENCE [LARGE SCALE GENOMIC DNA]</scope>
    <source>
        <strain evidence="3">KCTC 42585</strain>
    </source>
</reference>
<protein>
    <submittedName>
        <fullName evidence="2">Acyl carrier protein</fullName>
    </submittedName>
</protein>
<gene>
    <name evidence="2" type="ORF">ACFSTG_10590</name>
</gene>
<dbReference type="Pfam" id="PF00550">
    <property type="entry name" value="PP-binding"/>
    <property type="match status" value="1"/>
</dbReference>
<dbReference type="Proteomes" id="UP001597468">
    <property type="component" value="Unassembled WGS sequence"/>
</dbReference>
<sequence length="82" mass="9170">MTREEIQTAIFELLKKAAPETDPSTLKPNENIREALNIDSFDALQFLVAINEKLGIDIPEEDYGKTATLGSLTDYLEKRSGK</sequence>
<dbReference type="PROSITE" id="PS50075">
    <property type="entry name" value="CARRIER"/>
    <property type="match status" value="1"/>
</dbReference>